<evidence type="ECO:0000256" key="2">
    <source>
        <dbReference type="SAM" id="SignalP"/>
    </source>
</evidence>
<name>A0A448Z4Y7_9STRA</name>
<evidence type="ECO:0000313" key="4">
    <source>
        <dbReference type="EMBL" id="VEU37167.1"/>
    </source>
</evidence>
<dbReference type="Gene3D" id="3.30.530.20">
    <property type="match status" value="1"/>
</dbReference>
<dbReference type="EMBL" id="CAACVS010000115">
    <property type="protein sequence ID" value="VEU37167.1"/>
    <property type="molecule type" value="Genomic_DNA"/>
</dbReference>
<sequence length="310" mass="34895">MMPQGISTPARISSLLLLSFVSSLLVVSPLDALSSPHHTQWRAGQSESWTVFGRRSHRDSISRRRGNPWLRSLLLPTRMVLGETLDEGGSYEPIDDDDVFFGGSDEGESSEVATNKNKLIEIKSEIELPFSAEVAYDAYSDLPRQSSWSSWLESVEVVENKYTDNNGYNGAKKVESLWTSKMFGIRYSWTAVAVKNERPHTIQWRSVTGLRNEGIVRFYKREGKTYGQGPTLMTLRMAFVAPRAVSGILRRSKKLSRYVEEKMIAQSLQGFRDIVLKNDLEKEIGSFSTEERRHEVSEATTAASTGTLSE</sequence>
<protein>
    <recommendedName>
        <fullName evidence="3">Coenzyme Q-binding protein COQ10 START domain-containing protein</fullName>
    </recommendedName>
</protein>
<dbReference type="InterPro" id="IPR005031">
    <property type="entry name" value="COQ10_START"/>
</dbReference>
<feature type="signal peptide" evidence="2">
    <location>
        <begin position="1"/>
        <end position="32"/>
    </location>
</feature>
<dbReference type="Proteomes" id="UP000291116">
    <property type="component" value="Unassembled WGS sequence"/>
</dbReference>
<proteinExistence type="predicted"/>
<dbReference type="PANTHER" id="PTHR33824">
    <property type="entry name" value="POLYKETIDE CYCLASE/DEHYDRASE AND LIPID TRANSPORT SUPERFAMILY PROTEIN"/>
    <property type="match status" value="1"/>
</dbReference>
<feature type="chain" id="PRO_5019475304" description="Coenzyme Q-binding protein COQ10 START domain-containing protein" evidence="2">
    <location>
        <begin position="33"/>
        <end position="310"/>
    </location>
</feature>
<feature type="compositionally biased region" description="Basic and acidic residues" evidence="1">
    <location>
        <begin position="287"/>
        <end position="297"/>
    </location>
</feature>
<dbReference type="OrthoDB" id="47798at2759"/>
<dbReference type="InterPro" id="IPR023393">
    <property type="entry name" value="START-like_dom_sf"/>
</dbReference>
<accession>A0A448Z4Y7</accession>
<dbReference type="InterPro" id="IPR047137">
    <property type="entry name" value="ORF3"/>
</dbReference>
<feature type="region of interest" description="Disordered" evidence="1">
    <location>
        <begin position="287"/>
        <end position="310"/>
    </location>
</feature>
<gene>
    <name evidence="4" type="ORF">PSNMU_V1.4_AUG-EV-PASAV3_0038640</name>
</gene>
<keyword evidence="2" id="KW-0732">Signal</keyword>
<keyword evidence="5" id="KW-1185">Reference proteome</keyword>
<dbReference type="AlphaFoldDB" id="A0A448Z4Y7"/>
<evidence type="ECO:0000313" key="5">
    <source>
        <dbReference type="Proteomes" id="UP000291116"/>
    </source>
</evidence>
<feature type="domain" description="Coenzyme Q-binding protein COQ10 START" evidence="3">
    <location>
        <begin position="129"/>
        <end position="211"/>
    </location>
</feature>
<dbReference type="PANTHER" id="PTHR33824:SF7">
    <property type="entry name" value="POLYKETIDE CYCLASE_DEHYDRASE AND LIPID TRANSPORT SUPERFAMILY PROTEIN"/>
    <property type="match status" value="1"/>
</dbReference>
<dbReference type="Pfam" id="PF03364">
    <property type="entry name" value="Polyketide_cyc"/>
    <property type="match status" value="1"/>
</dbReference>
<evidence type="ECO:0000256" key="1">
    <source>
        <dbReference type="SAM" id="MobiDB-lite"/>
    </source>
</evidence>
<reference evidence="4 5" key="1">
    <citation type="submission" date="2019-01" db="EMBL/GenBank/DDBJ databases">
        <authorList>
            <person name="Ferrante I. M."/>
        </authorList>
    </citation>
    <scope>NUCLEOTIDE SEQUENCE [LARGE SCALE GENOMIC DNA]</scope>
    <source>
        <strain evidence="4 5">B856</strain>
    </source>
</reference>
<evidence type="ECO:0000259" key="3">
    <source>
        <dbReference type="Pfam" id="PF03364"/>
    </source>
</evidence>
<dbReference type="SUPFAM" id="SSF55961">
    <property type="entry name" value="Bet v1-like"/>
    <property type="match status" value="1"/>
</dbReference>
<organism evidence="4 5">
    <name type="scientific">Pseudo-nitzschia multistriata</name>
    <dbReference type="NCBI Taxonomy" id="183589"/>
    <lineage>
        <taxon>Eukaryota</taxon>
        <taxon>Sar</taxon>
        <taxon>Stramenopiles</taxon>
        <taxon>Ochrophyta</taxon>
        <taxon>Bacillariophyta</taxon>
        <taxon>Bacillariophyceae</taxon>
        <taxon>Bacillariophycidae</taxon>
        <taxon>Bacillariales</taxon>
        <taxon>Bacillariaceae</taxon>
        <taxon>Pseudo-nitzschia</taxon>
    </lineage>
</organism>
<feature type="compositionally biased region" description="Polar residues" evidence="1">
    <location>
        <begin position="298"/>
        <end position="310"/>
    </location>
</feature>